<feature type="region of interest" description="Disordered" evidence="1">
    <location>
        <begin position="1"/>
        <end position="56"/>
    </location>
</feature>
<organism evidence="2 3">
    <name type="scientific">Psophocarpus tetragonolobus</name>
    <name type="common">Winged bean</name>
    <name type="synonym">Dolichos tetragonolobus</name>
    <dbReference type="NCBI Taxonomy" id="3891"/>
    <lineage>
        <taxon>Eukaryota</taxon>
        <taxon>Viridiplantae</taxon>
        <taxon>Streptophyta</taxon>
        <taxon>Embryophyta</taxon>
        <taxon>Tracheophyta</taxon>
        <taxon>Spermatophyta</taxon>
        <taxon>Magnoliopsida</taxon>
        <taxon>eudicotyledons</taxon>
        <taxon>Gunneridae</taxon>
        <taxon>Pentapetalae</taxon>
        <taxon>rosids</taxon>
        <taxon>fabids</taxon>
        <taxon>Fabales</taxon>
        <taxon>Fabaceae</taxon>
        <taxon>Papilionoideae</taxon>
        <taxon>50 kb inversion clade</taxon>
        <taxon>NPAAA clade</taxon>
        <taxon>indigoferoid/millettioid clade</taxon>
        <taxon>Phaseoleae</taxon>
        <taxon>Psophocarpus</taxon>
    </lineage>
</organism>
<keyword evidence="3" id="KW-1185">Reference proteome</keyword>
<dbReference type="EMBL" id="JAYMYS010000004">
    <property type="protein sequence ID" value="KAK7394309.1"/>
    <property type="molecule type" value="Genomic_DNA"/>
</dbReference>
<reference evidence="2 3" key="1">
    <citation type="submission" date="2024-01" db="EMBL/GenBank/DDBJ databases">
        <title>The genomes of 5 underutilized Papilionoideae crops provide insights into root nodulation and disease resistanc.</title>
        <authorList>
            <person name="Jiang F."/>
        </authorList>
    </citation>
    <scope>NUCLEOTIDE SEQUENCE [LARGE SCALE GENOMIC DNA]</scope>
    <source>
        <strain evidence="2">DUOXIRENSHENG_FW03</strain>
        <tissue evidence="2">Leaves</tissue>
    </source>
</reference>
<protein>
    <submittedName>
        <fullName evidence="2">Uncharacterized protein</fullName>
    </submittedName>
</protein>
<dbReference type="AlphaFoldDB" id="A0AAN9SET9"/>
<accession>A0AAN9SET9</accession>
<evidence type="ECO:0000256" key="1">
    <source>
        <dbReference type="SAM" id="MobiDB-lite"/>
    </source>
</evidence>
<comment type="caution">
    <text evidence="2">The sequence shown here is derived from an EMBL/GenBank/DDBJ whole genome shotgun (WGS) entry which is preliminary data.</text>
</comment>
<feature type="compositionally biased region" description="Basic and acidic residues" evidence="1">
    <location>
        <begin position="38"/>
        <end position="56"/>
    </location>
</feature>
<evidence type="ECO:0000313" key="3">
    <source>
        <dbReference type="Proteomes" id="UP001386955"/>
    </source>
</evidence>
<proteinExistence type="predicted"/>
<gene>
    <name evidence="2" type="ORF">VNO78_14831</name>
</gene>
<name>A0AAN9SET9_PSOTE</name>
<evidence type="ECO:0000313" key="2">
    <source>
        <dbReference type="EMBL" id="KAK7394309.1"/>
    </source>
</evidence>
<sequence>MQRQASNNGKRRSANGEQWHNDQRMISQVPDIKPIKNKNMERERSAQKANRREREPFENFRDVIGLQIHNSPEFGNSGRVRSLCYC</sequence>
<dbReference type="Proteomes" id="UP001386955">
    <property type="component" value="Unassembled WGS sequence"/>
</dbReference>